<accession>A0ABU8YHU5</accession>
<reference evidence="1 2" key="1">
    <citation type="journal article" date="2020" name="Harmful Algae">
        <title>Molecular and morphological characterization of a novel dihydroanatoxin-a producing Microcoleus species (cyanobacteria) from the Russian River, California, USA.</title>
        <authorList>
            <person name="Conklin K.Y."/>
            <person name="Stancheva R."/>
            <person name="Otten T.G."/>
            <person name="Fadness R."/>
            <person name="Boyer G.L."/>
            <person name="Read B."/>
            <person name="Zhang X."/>
            <person name="Sheath R.G."/>
        </authorList>
    </citation>
    <scope>NUCLEOTIDE SEQUENCE [LARGE SCALE GENOMIC DNA]</scope>
    <source>
        <strain evidence="1 2">PTRS2</strain>
    </source>
</reference>
<evidence type="ECO:0000313" key="2">
    <source>
        <dbReference type="Proteomes" id="UP001384579"/>
    </source>
</evidence>
<sequence length="215" mass="23749">MEENRAQAYFQLIHSLLNCPNGDEPQILQDNSELLDRGFLETCELVASTLAQQGGENGAKFLRNLARELGQFMDINDDGDSNKSEGENFQEYANFFLELLQAEQASNSDSAVIFPMLAQRQHLLNDSFARTLEQVSSKLLDGENSETISSIIGLIESLSGHISEFSSGNKEKNMEIAITGYQIVLSNRELGSEKFAQTQQNLATAYSNRTNGSPA</sequence>
<name>A0ABU8YHU5_9CYAN</name>
<protein>
    <submittedName>
        <fullName evidence="1">Uncharacterized protein</fullName>
    </submittedName>
</protein>
<evidence type="ECO:0000313" key="1">
    <source>
        <dbReference type="EMBL" id="MEK0183928.1"/>
    </source>
</evidence>
<dbReference type="EMBL" id="JBBLXS010000026">
    <property type="protein sequence ID" value="MEK0183928.1"/>
    <property type="molecule type" value="Genomic_DNA"/>
</dbReference>
<gene>
    <name evidence="1" type="ORF">WMG39_03590</name>
</gene>
<organism evidence="1 2">
    <name type="scientific">Microcoleus anatoxicus PTRS2</name>
    <dbReference type="NCBI Taxonomy" id="2705321"/>
    <lineage>
        <taxon>Bacteria</taxon>
        <taxon>Bacillati</taxon>
        <taxon>Cyanobacteriota</taxon>
        <taxon>Cyanophyceae</taxon>
        <taxon>Oscillatoriophycideae</taxon>
        <taxon>Oscillatoriales</taxon>
        <taxon>Microcoleaceae</taxon>
        <taxon>Microcoleus</taxon>
        <taxon>Microcoleus anatoxicus</taxon>
    </lineage>
</organism>
<dbReference type="RefSeq" id="WP_340522084.1">
    <property type="nucleotide sequence ID" value="NZ_JBBLXS010000026.1"/>
</dbReference>
<dbReference type="Proteomes" id="UP001384579">
    <property type="component" value="Unassembled WGS sequence"/>
</dbReference>
<comment type="caution">
    <text evidence="1">The sequence shown here is derived from an EMBL/GenBank/DDBJ whole genome shotgun (WGS) entry which is preliminary data.</text>
</comment>
<proteinExistence type="predicted"/>
<keyword evidence="2" id="KW-1185">Reference proteome</keyword>